<dbReference type="RefSeq" id="WP_230049712.1">
    <property type="nucleotide sequence ID" value="NZ_CAKKMT010000006.1"/>
</dbReference>
<sequence>MKGQDLGLMLKLICLQKKDDWVQQHRGIAATSDWEKTWEIEMGVREGGPGWGNDLPESELIDQWIVERYSVRNLAKETGISKSQVSVSLNAMIDIGLVKYDRKLHVPRTNKRALFEFLIAGVRYVFPAKKGELTRGISTSFAAPVLEGKLMSGGEMVPVWAEPSGNTKGLAVNPLFKSFAVAIRNDPEMYRLLALIDALRIGLARERELATSLLKKQMEISDA</sequence>
<gene>
    <name evidence="2" type="ORF">V8N49_20815</name>
</gene>
<dbReference type="InterPro" id="IPR036390">
    <property type="entry name" value="WH_DNA-bd_sf"/>
</dbReference>
<proteinExistence type="predicted"/>
<dbReference type="Pfam" id="PF01022">
    <property type="entry name" value="HTH_5"/>
    <property type="match status" value="1"/>
</dbReference>
<evidence type="ECO:0000259" key="1">
    <source>
        <dbReference type="Pfam" id="PF01022"/>
    </source>
</evidence>
<name>A0ABU8DKQ4_ERWAP</name>
<keyword evidence="3" id="KW-1185">Reference proteome</keyword>
<dbReference type="Proteomes" id="UP001306592">
    <property type="component" value="Unassembled WGS sequence"/>
</dbReference>
<dbReference type="EMBL" id="JBANEI010000020">
    <property type="protein sequence ID" value="MEI2684086.1"/>
    <property type="molecule type" value="Genomic_DNA"/>
</dbReference>
<evidence type="ECO:0000313" key="3">
    <source>
        <dbReference type="Proteomes" id="UP001306592"/>
    </source>
</evidence>
<accession>A0ABU8DKQ4</accession>
<evidence type="ECO:0000313" key="2">
    <source>
        <dbReference type="EMBL" id="MEI2684086.1"/>
    </source>
</evidence>
<comment type="caution">
    <text evidence="2">The sequence shown here is derived from an EMBL/GenBank/DDBJ whole genome shotgun (WGS) entry which is preliminary data.</text>
</comment>
<dbReference type="InterPro" id="IPR001845">
    <property type="entry name" value="HTH_ArsR_DNA-bd_dom"/>
</dbReference>
<protein>
    <submittedName>
        <fullName evidence="2">ArsR family transcriptional regulator</fullName>
    </submittedName>
</protein>
<feature type="domain" description="HTH arsR-type" evidence="1">
    <location>
        <begin position="69"/>
        <end position="100"/>
    </location>
</feature>
<dbReference type="SUPFAM" id="SSF46785">
    <property type="entry name" value="Winged helix' DNA-binding domain"/>
    <property type="match status" value="1"/>
</dbReference>
<organism evidence="2 3">
    <name type="scientific">Erwinia aphidicola</name>
    <dbReference type="NCBI Taxonomy" id="68334"/>
    <lineage>
        <taxon>Bacteria</taxon>
        <taxon>Pseudomonadati</taxon>
        <taxon>Pseudomonadota</taxon>
        <taxon>Gammaproteobacteria</taxon>
        <taxon>Enterobacterales</taxon>
        <taxon>Erwiniaceae</taxon>
        <taxon>Erwinia</taxon>
    </lineage>
</organism>
<reference evidence="2 3" key="1">
    <citation type="submission" date="2024-02" db="EMBL/GenBank/DDBJ databases">
        <title>First report Erwinia aphidicola in onion in Chile.</title>
        <authorList>
            <person name="Valenzuela M."/>
            <person name="Pena M."/>
            <person name="Dutta B."/>
        </authorList>
    </citation>
    <scope>NUCLEOTIDE SEQUENCE [LARGE SCALE GENOMIC DNA]</scope>
    <source>
        <strain evidence="2 3">QCJ3A</strain>
    </source>
</reference>